<accession>A0ABS7ZAC4</accession>
<dbReference type="Proteomes" id="UP001319870">
    <property type="component" value="Unassembled WGS sequence"/>
</dbReference>
<keyword evidence="2" id="KW-1185">Reference proteome</keyword>
<dbReference type="EMBL" id="JAIXCQ010000001">
    <property type="protein sequence ID" value="MCA5892007.1"/>
    <property type="molecule type" value="Genomic_DNA"/>
</dbReference>
<reference evidence="1 2" key="1">
    <citation type="submission" date="2021-09" db="EMBL/GenBank/DDBJ databases">
        <title>Isoptericola luteus sp. nov., a novel bacterium isolated from Harbin, the capital city of Heilongjiang province.</title>
        <authorList>
            <person name="Li J."/>
        </authorList>
    </citation>
    <scope>NUCLEOTIDE SEQUENCE [LARGE SCALE GENOMIC DNA]</scope>
    <source>
        <strain evidence="1 2">NEAU-Y5</strain>
    </source>
</reference>
<evidence type="ECO:0000313" key="1">
    <source>
        <dbReference type="EMBL" id="MCA5892007.1"/>
    </source>
</evidence>
<gene>
    <name evidence="1" type="ORF">LEP48_01405</name>
</gene>
<comment type="caution">
    <text evidence="1">The sequence shown here is derived from an EMBL/GenBank/DDBJ whole genome shotgun (WGS) entry which is preliminary data.</text>
</comment>
<dbReference type="RefSeq" id="WP_225563729.1">
    <property type="nucleotide sequence ID" value="NZ_JAIXCQ010000001.1"/>
</dbReference>
<protein>
    <submittedName>
        <fullName evidence="1">Uncharacterized protein</fullName>
    </submittedName>
</protein>
<sequence>MSPVQTLVPAEHASDHVLVVPAAALTVPDLAPAWFDDVDWLVPPRTTREPKAVGARFRGMRTAEVVAAEPGVLRLGEVHRAVGPFPVAAEAAEAVGVVGAAEAVGVVGAAGPAEAWALGRADGLPDVRGVRPTSYDDRDGIRRVFASGLPEGPELHLVRWGVAVARRAGGVLLADGAQALRPDPEGGVDLVLHADRALDPAELLAAVRSVVANAQPADRTPGASYGVVASTSYDGSLLADVVPGAPAPGATATVGGGVAHRLRWLPPDPFELEVEHPSGLHLIARSRVRALLARLAIVLAQRAGGEVVDDGGFALRNPDLERRTAAGASGVRAWRS</sequence>
<evidence type="ECO:0000313" key="2">
    <source>
        <dbReference type="Proteomes" id="UP001319870"/>
    </source>
</evidence>
<organism evidence="1 2">
    <name type="scientific">Isoptericola luteus</name>
    <dbReference type="NCBI Taxonomy" id="2879484"/>
    <lineage>
        <taxon>Bacteria</taxon>
        <taxon>Bacillati</taxon>
        <taxon>Actinomycetota</taxon>
        <taxon>Actinomycetes</taxon>
        <taxon>Micrococcales</taxon>
        <taxon>Promicromonosporaceae</taxon>
        <taxon>Isoptericola</taxon>
    </lineage>
</organism>
<name>A0ABS7ZAC4_9MICO</name>
<proteinExistence type="predicted"/>